<reference evidence="2 3" key="1">
    <citation type="journal article" date="2020" name="Nature">
        <title>Six reference-quality genomes reveal evolution of bat adaptations.</title>
        <authorList>
            <person name="Jebb D."/>
            <person name="Huang Z."/>
            <person name="Pippel M."/>
            <person name="Hughes G.M."/>
            <person name="Lavrichenko K."/>
            <person name="Devanna P."/>
            <person name="Winkler S."/>
            <person name="Jermiin L.S."/>
            <person name="Skirmuntt E.C."/>
            <person name="Katzourakis A."/>
            <person name="Burkitt-Gray L."/>
            <person name="Ray D.A."/>
            <person name="Sullivan K.A.M."/>
            <person name="Roscito J.G."/>
            <person name="Kirilenko B.M."/>
            <person name="Davalos L.M."/>
            <person name="Corthals A.P."/>
            <person name="Power M.L."/>
            <person name="Jones G."/>
            <person name="Ransome R.D."/>
            <person name="Dechmann D.K.N."/>
            <person name="Locatelli A.G."/>
            <person name="Puechmaille S.J."/>
            <person name="Fedrigo O."/>
            <person name="Jarvis E.D."/>
            <person name="Hiller M."/>
            <person name="Vernes S.C."/>
            <person name="Myers E.W."/>
            <person name="Teeling E.C."/>
        </authorList>
    </citation>
    <scope>NUCLEOTIDE SEQUENCE [LARGE SCALE GENOMIC DNA]</scope>
    <source>
        <strain evidence="2">MPipKuh1</strain>
        <tissue evidence="2">Flight muscle</tissue>
    </source>
</reference>
<sequence length="156" mass="16072">MDWLCAWETSVGLTCRVPPPFPATASARDTATEGVRPTEAPRAPGQAPAGDGPSGCDWPTRGAQASGTRPAQPAALCPALPPAWGPPSSAQAPAAPQWLVAQTAGQTPAQGLPPRLRSLGLSPLSPRLPHPRWAPRPARPTQPETPHPQGSLSSSL</sequence>
<keyword evidence="3" id="KW-1185">Reference proteome</keyword>
<name>A0A7J7RGD8_PIPKU</name>
<evidence type="ECO:0000256" key="1">
    <source>
        <dbReference type="SAM" id="MobiDB-lite"/>
    </source>
</evidence>
<feature type="compositionally biased region" description="Low complexity" evidence="1">
    <location>
        <begin position="86"/>
        <end position="98"/>
    </location>
</feature>
<dbReference type="EMBL" id="JACAGB010000075">
    <property type="protein sequence ID" value="KAF6275192.1"/>
    <property type="molecule type" value="Genomic_DNA"/>
</dbReference>
<organism evidence="2 3">
    <name type="scientific">Pipistrellus kuhlii</name>
    <name type="common">Kuhl's pipistrelle</name>
    <dbReference type="NCBI Taxonomy" id="59472"/>
    <lineage>
        <taxon>Eukaryota</taxon>
        <taxon>Metazoa</taxon>
        <taxon>Chordata</taxon>
        <taxon>Craniata</taxon>
        <taxon>Vertebrata</taxon>
        <taxon>Euteleostomi</taxon>
        <taxon>Mammalia</taxon>
        <taxon>Eutheria</taxon>
        <taxon>Laurasiatheria</taxon>
        <taxon>Chiroptera</taxon>
        <taxon>Yangochiroptera</taxon>
        <taxon>Vespertilionidae</taxon>
        <taxon>Pipistrellus</taxon>
    </lineage>
</organism>
<feature type="compositionally biased region" description="Low complexity" evidence="1">
    <location>
        <begin position="112"/>
        <end position="125"/>
    </location>
</feature>
<comment type="caution">
    <text evidence="2">The sequence shown here is derived from an EMBL/GenBank/DDBJ whole genome shotgun (WGS) entry which is preliminary data.</text>
</comment>
<accession>A0A7J7RGD8</accession>
<proteinExistence type="predicted"/>
<feature type="compositionally biased region" description="Pro residues" evidence="1">
    <location>
        <begin position="126"/>
        <end position="146"/>
    </location>
</feature>
<dbReference type="AlphaFoldDB" id="A0A7J7RGD8"/>
<protein>
    <submittedName>
        <fullName evidence="2">Uncharacterized protein</fullName>
    </submittedName>
</protein>
<evidence type="ECO:0000313" key="3">
    <source>
        <dbReference type="Proteomes" id="UP000558488"/>
    </source>
</evidence>
<dbReference type="Proteomes" id="UP000558488">
    <property type="component" value="Unassembled WGS sequence"/>
</dbReference>
<gene>
    <name evidence="2" type="ORF">mPipKuh1_010546</name>
</gene>
<evidence type="ECO:0000313" key="2">
    <source>
        <dbReference type="EMBL" id="KAF6275192.1"/>
    </source>
</evidence>
<feature type="region of interest" description="Disordered" evidence="1">
    <location>
        <begin position="18"/>
        <end position="156"/>
    </location>
</feature>